<feature type="region of interest" description="Disordered" evidence="1">
    <location>
        <begin position="61"/>
        <end position="111"/>
    </location>
</feature>
<name>A0A6H5IUS9_9HYME</name>
<evidence type="ECO:0000313" key="2">
    <source>
        <dbReference type="EMBL" id="CAB0038571.1"/>
    </source>
</evidence>
<evidence type="ECO:0000256" key="1">
    <source>
        <dbReference type="SAM" id="MobiDB-lite"/>
    </source>
</evidence>
<dbReference type="SUPFAM" id="SSF52317">
    <property type="entry name" value="Class I glutamine amidotransferase-like"/>
    <property type="match status" value="1"/>
</dbReference>
<evidence type="ECO:0000313" key="3">
    <source>
        <dbReference type="Proteomes" id="UP000479190"/>
    </source>
</evidence>
<dbReference type="PANTHER" id="PTHR10224">
    <property type="entry name" value="ES1 PROTEIN HOMOLOG, MITOCHONDRIAL"/>
    <property type="match status" value="1"/>
</dbReference>
<accession>A0A6H5IUS9</accession>
<dbReference type="Proteomes" id="UP000479190">
    <property type="component" value="Unassembled WGS sequence"/>
</dbReference>
<organism evidence="2 3">
    <name type="scientific">Trichogramma brassicae</name>
    <dbReference type="NCBI Taxonomy" id="86971"/>
    <lineage>
        <taxon>Eukaryota</taxon>
        <taxon>Metazoa</taxon>
        <taxon>Ecdysozoa</taxon>
        <taxon>Arthropoda</taxon>
        <taxon>Hexapoda</taxon>
        <taxon>Insecta</taxon>
        <taxon>Pterygota</taxon>
        <taxon>Neoptera</taxon>
        <taxon>Endopterygota</taxon>
        <taxon>Hymenoptera</taxon>
        <taxon>Apocrita</taxon>
        <taxon>Proctotrupomorpha</taxon>
        <taxon>Chalcidoidea</taxon>
        <taxon>Trichogrammatidae</taxon>
        <taxon>Trichogramma</taxon>
    </lineage>
</organism>
<reference evidence="2 3" key="1">
    <citation type="submission" date="2020-02" db="EMBL/GenBank/DDBJ databases">
        <authorList>
            <person name="Ferguson B K."/>
        </authorList>
    </citation>
    <scope>NUCLEOTIDE SEQUENCE [LARGE SCALE GENOMIC DNA]</scope>
</reference>
<gene>
    <name evidence="2" type="ORF">TBRA_LOCUS10349</name>
</gene>
<dbReference type="EMBL" id="CADCXV010000917">
    <property type="protein sequence ID" value="CAB0038571.1"/>
    <property type="molecule type" value="Genomic_DNA"/>
</dbReference>
<proteinExistence type="predicted"/>
<dbReference type="AlphaFoldDB" id="A0A6H5IUS9"/>
<evidence type="ECO:0008006" key="4">
    <source>
        <dbReference type="Google" id="ProtNLM"/>
    </source>
</evidence>
<protein>
    <recommendedName>
        <fullName evidence="4">DJ-1/PfpI domain-containing protein</fullName>
    </recommendedName>
</protein>
<feature type="compositionally biased region" description="Low complexity" evidence="1">
    <location>
        <begin position="92"/>
        <end position="109"/>
    </location>
</feature>
<dbReference type="Gene3D" id="3.40.50.880">
    <property type="match status" value="1"/>
</dbReference>
<dbReference type="OrthoDB" id="543156at2759"/>
<dbReference type="InterPro" id="IPR029062">
    <property type="entry name" value="Class_I_gatase-like"/>
</dbReference>
<sequence length="418" mass="47677">MSCFLSLKLLATVGSKSRAVTKFRAAAATGAGSNLVRHFSLGQALGVNLVKPKSVNYRIHKPPEWDPNDPKHNTPGIRPSIAVSRDRRVQINGRNENNSGRNEGSSSSSWVWPVRTRERPAAPESIAIVTFLDIQKMKKKKRKKKIRAFLYHYDPSWRTQVIAGCGGHKDGSDVYEATCTAVHPQQARLPADLLRARGHNWFNEDLIMDSRRLGAGVFFKNVGDYEYCEYHRVYSTPGHLCSMMERPRRATYYDVCRGVGNLVDALVYEIRPKPWRNPVPIKYRPQYWRRYLGEPEEPYQSPPRALVLSGCGGQKDGTDMYEATCTAVHVSKHRYRPSFFAPEGALRDPYDYREDTYDLDANKRQDGCHREMLNESGRLSWDEVRPLTELDHRDHMALIVPGGHGVETNLYTYFAPHI</sequence>
<feature type="compositionally biased region" description="Basic and acidic residues" evidence="1">
    <location>
        <begin position="61"/>
        <end position="72"/>
    </location>
</feature>
<dbReference type="PANTHER" id="PTHR10224:SF12">
    <property type="entry name" value="GLYOXALASE ELBB"/>
    <property type="match status" value="1"/>
</dbReference>
<keyword evidence="3" id="KW-1185">Reference proteome</keyword>